<evidence type="ECO:0000256" key="5">
    <source>
        <dbReference type="ARBA" id="ARBA00022523"/>
    </source>
</evidence>
<evidence type="ECO:0000256" key="8">
    <source>
        <dbReference type="ARBA" id="ARBA00022737"/>
    </source>
</evidence>
<keyword evidence="8 13" id="KW-0677">Repeat</keyword>
<dbReference type="EMBL" id="CAJVSB020000831">
    <property type="protein sequence ID" value="CAH2062690.1"/>
    <property type="molecule type" value="Genomic_DNA"/>
</dbReference>
<feature type="chain" id="PRO_5043095202" description="Laccase" evidence="13">
    <location>
        <begin position="28"/>
        <end position="660"/>
    </location>
</feature>
<keyword evidence="7 13" id="KW-0479">Metal-binding</keyword>
<feature type="signal peptide" evidence="13">
    <location>
        <begin position="1"/>
        <end position="27"/>
    </location>
</feature>
<dbReference type="InterPro" id="IPR017761">
    <property type="entry name" value="Laccase"/>
</dbReference>
<keyword evidence="12 13" id="KW-0439">Lignin degradation</keyword>
<dbReference type="InterPro" id="IPR034285">
    <property type="entry name" value="CuRO_2_LCC"/>
</dbReference>
<reference evidence="17 18" key="1">
    <citation type="submission" date="2022-03" db="EMBL/GenBank/DDBJ databases">
        <authorList>
            <person name="Nunn A."/>
            <person name="Chopra R."/>
            <person name="Nunn A."/>
            <person name="Contreras Garrido A."/>
        </authorList>
    </citation>
    <scope>NUCLEOTIDE SEQUENCE [LARGE SCALE GENOMIC DNA]</scope>
</reference>
<dbReference type="InterPro" id="IPR001117">
    <property type="entry name" value="Cu-oxidase_2nd"/>
</dbReference>
<feature type="domain" description="Plastocyanin-like" evidence="15">
    <location>
        <begin position="494"/>
        <end position="603"/>
    </location>
</feature>
<comment type="cofactor">
    <cofactor evidence="13">
        <name>Cu cation</name>
        <dbReference type="ChEBI" id="CHEBI:23378"/>
    </cofactor>
    <text evidence="13">Binds 4 Cu cations per monomer.</text>
</comment>
<dbReference type="Proteomes" id="UP000836841">
    <property type="component" value="Unassembled WGS sequence"/>
</dbReference>
<dbReference type="InterPro" id="IPR011707">
    <property type="entry name" value="Cu-oxidase-like_N"/>
</dbReference>
<evidence type="ECO:0000256" key="13">
    <source>
        <dbReference type="RuleBase" id="RU361119"/>
    </source>
</evidence>
<sequence>MEISKKSLNLELLVFLLFNVFIVSCMAKKNITVLNWVLEEKNFTRLCETKSILTMNGMFPGPTLYAYKGQRIKVNVVNQGSYNVTIHWESEKIQGGVEGKEGGLWNFWLVDRKTDRKGKEEMEGFPSLFTNQSVQPWAESWMSGCMRESTTRARTKERDLSVARARGHGVKQPRNPWSDGPEYVTQCPIKPGANFTYEIILSTEEGTLWWHAHSDWTRATVHGAIVVYPKNGTNYPFTKPDGEFPIVLASWFKGDIPAIVDDALRDGTEFNISDAFTFNGQPGDRYNCSKDADDMFNITFDYGKTYLLRVINAIMNEEMFFMVANHTFTLVGTDGAYTKPLVTDYVLISPGQTMDLLITANQTPSYYYMAARPIEGVVYNNSTTSAFVKYSGNYTVPSSPSFPDLPYYNDTDAADTFVDGIRSLASEEHPVDVPQTVDTQMYIVISMNSNPCAVGNCSTRLASSMNNISFRAPTTDILQAYYKEIEGIYTTDFPDTPSLYYNFTGDNFTENIVTSTLGARVKVLEYNTTVELVIQGTNVLSGAENHPTHLHGFSFYFVGSGYGNFDNETGPQSYNLVDPPEVNTVGVPKNGWAAVRFRADNPGCGSCTVIWKGMLAGHGHGVHRQEWSNQRNEYAAGSSSTESLLIFSEANLVEESMDVA</sequence>
<evidence type="ECO:0000256" key="7">
    <source>
        <dbReference type="ARBA" id="ARBA00022723"/>
    </source>
</evidence>
<evidence type="ECO:0000256" key="6">
    <source>
        <dbReference type="ARBA" id="ARBA00022525"/>
    </source>
</evidence>
<dbReference type="InterPro" id="IPR011706">
    <property type="entry name" value="Cu-oxidase_C"/>
</dbReference>
<evidence type="ECO:0000256" key="1">
    <source>
        <dbReference type="ARBA" id="ARBA00000349"/>
    </source>
</evidence>
<dbReference type="Pfam" id="PF07731">
    <property type="entry name" value="Cu-oxidase_2"/>
    <property type="match status" value="1"/>
</dbReference>
<dbReference type="PANTHER" id="PTHR11709:SF410">
    <property type="entry name" value="LACCASE"/>
    <property type="match status" value="1"/>
</dbReference>
<comment type="function">
    <text evidence="13">Lignin degradation and detoxification of lignin-derived products.</text>
</comment>
<dbReference type="InterPro" id="IPR034288">
    <property type="entry name" value="CuRO_1_LCC"/>
</dbReference>
<evidence type="ECO:0000256" key="12">
    <source>
        <dbReference type="ARBA" id="ARBA00023185"/>
    </source>
</evidence>
<evidence type="ECO:0000256" key="3">
    <source>
        <dbReference type="ARBA" id="ARBA00010609"/>
    </source>
</evidence>
<comment type="caution">
    <text evidence="17">The sequence shown here is derived from an EMBL/GenBank/DDBJ whole genome shotgun (WGS) entry which is preliminary data.</text>
</comment>
<keyword evidence="6 13" id="KW-0964">Secreted</keyword>
<dbReference type="InterPro" id="IPR045087">
    <property type="entry name" value="Cu-oxidase_fam"/>
</dbReference>
<accession>A0AAU9SBI1</accession>
<dbReference type="Pfam" id="PF07732">
    <property type="entry name" value="Cu-oxidase_3"/>
    <property type="match status" value="2"/>
</dbReference>
<dbReference type="CDD" id="cd13849">
    <property type="entry name" value="CuRO_1_LCC_plant"/>
    <property type="match status" value="1"/>
</dbReference>
<dbReference type="Pfam" id="PF00394">
    <property type="entry name" value="Cu-oxidase"/>
    <property type="match status" value="1"/>
</dbReference>
<evidence type="ECO:0000256" key="10">
    <source>
        <dbReference type="ARBA" id="ARBA00023008"/>
    </source>
</evidence>
<evidence type="ECO:0000256" key="9">
    <source>
        <dbReference type="ARBA" id="ARBA00023002"/>
    </source>
</evidence>
<keyword evidence="11" id="KW-0325">Glycoprotein</keyword>
<dbReference type="GO" id="GO:0046274">
    <property type="term" value="P:lignin catabolic process"/>
    <property type="evidence" value="ECO:0007669"/>
    <property type="project" value="UniProtKB-KW"/>
</dbReference>
<protein>
    <recommendedName>
        <fullName evidence="4 13">Laccase</fullName>
        <ecNumber evidence="4 13">1.10.3.2</ecNumber>
    </recommendedName>
    <alternativeName>
        <fullName evidence="13">Benzenediol:oxygen oxidoreductase</fullName>
    </alternativeName>
    <alternativeName>
        <fullName evidence="13">Diphenol oxidase</fullName>
    </alternativeName>
    <alternativeName>
        <fullName evidence="13">Urishiol oxidase</fullName>
    </alternativeName>
</protein>
<keyword evidence="13" id="KW-0732">Signal</keyword>
<evidence type="ECO:0000313" key="18">
    <source>
        <dbReference type="Proteomes" id="UP000836841"/>
    </source>
</evidence>
<evidence type="ECO:0000256" key="11">
    <source>
        <dbReference type="ARBA" id="ARBA00023180"/>
    </source>
</evidence>
<feature type="domain" description="Plastocyanin-like" evidence="14">
    <location>
        <begin position="243"/>
        <end position="393"/>
    </location>
</feature>
<evidence type="ECO:0000259" key="14">
    <source>
        <dbReference type="Pfam" id="PF00394"/>
    </source>
</evidence>
<dbReference type="PROSITE" id="PS51257">
    <property type="entry name" value="PROKAR_LIPOPROTEIN"/>
    <property type="match status" value="1"/>
</dbReference>
<comment type="subcellular location">
    <subcellularLocation>
        <location evidence="2 13">Secreted</location>
        <location evidence="2 13">Extracellular space</location>
        <location evidence="2 13">Apoplast</location>
    </subcellularLocation>
</comment>
<keyword evidence="5 13" id="KW-0052">Apoplast</keyword>
<evidence type="ECO:0000259" key="16">
    <source>
        <dbReference type="Pfam" id="PF07732"/>
    </source>
</evidence>
<feature type="domain" description="Plastocyanin-like" evidence="16">
    <location>
        <begin position="168"/>
        <end position="231"/>
    </location>
</feature>
<dbReference type="PANTHER" id="PTHR11709">
    <property type="entry name" value="MULTI-COPPER OXIDASE"/>
    <property type="match status" value="1"/>
</dbReference>
<comment type="catalytic activity">
    <reaction evidence="1 13">
        <text>4 hydroquinone + O2 = 4 benzosemiquinone + 2 H2O</text>
        <dbReference type="Rhea" id="RHEA:11276"/>
        <dbReference type="ChEBI" id="CHEBI:15377"/>
        <dbReference type="ChEBI" id="CHEBI:15379"/>
        <dbReference type="ChEBI" id="CHEBI:17594"/>
        <dbReference type="ChEBI" id="CHEBI:17977"/>
        <dbReference type="EC" id="1.10.3.2"/>
    </reaction>
</comment>
<dbReference type="NCBIfam" id="TIGR03389">
    <property type="entry name" value="laccase"/>
    <property type="match status" value="1"/>
</dbReference>
<gene>
    <name evidence="17" type="ORF">TAV2_LOCUS15134</name>
</gene>
<keyword evidence="10 13" id="KW-0186">Copper</keyword>
<dbReference type="GO" id="GO:0052716">
    <property type="term" value="F:hydroquinone:oxygen oxidoreductase activity"/>
    <property type="evidence" value="ECO:0007669"/>
    <property type="project" value="UniProtKB-EC"/>
</dbReference>
<dbReference type="CDD" id="cd13875">
    <property type="entry name" value="CuRO_2_LCC_plant"/>
    <property type="match status" value="1"/>
</dbReference>
<evidence type="ECO:0000256" key="2">
    <source>
        <dbReference type="ARBA" id="ARBA00004271"/>
    </source>
</evidence>
<proteinExistence type="inferred from homology"/>
<organism evidence="17 18">
    <name type="scientific">Thlaspi arvense</name>
    <name type="common">Field penny-cress</name>
    <dbReference type="NCBI Taxonomy" id="13288"/>
    <lineage>
        <taxon>Eukaryota</taxon>
        <taxon>Viridiplantae</taxon>
        <taxon>Streptophyta</taxon>
        <taxon>Embryophyta</taxon>
        <taxon>Tracheophyta</taxon>
        <taxon>Spermatophyta</taxon>
        <taxon>Magnoliopsida</taxon>
        <taxon>eudicotyledons</taxon>
        <taxon>Gunneridae</taxon>
        <taxon>Pentapetalae</taxon>
        <taxon>rosids</taxon>
        <taxon>malvids</taxon>
        <taxon>Brassicales</taxon>
        <taxon>Brassicaceae</taxon>
        <taxon>Thlaspideae</taxon>
        <taxon>Thlaspi</taxon>
    </lineage>
</organism>
<evidence type="ECO:0000259" key="15">
    <source>
        <dbReference type="Pfam" id="PF07731"/>
    </source>
</evidence>
<dbReference type="InterPro" id="IPR008972">
    <property type="entry name" value="Cupredoxin"/>
</dbReference>
<dbReference type="EC" id="1.10.3.2" evidence="4 13"/>
<dbReference type="SUPFAM" id="SSF49503">
    <property type="entry name" value="Cupredoxins"/>
    <property type="match status" value="3"/>
</dbReference>
<comment type="similarity">
    <text evidence="3 13">Belongs to the multicopper oxidase family.</text>
</comment>
<name>A0AAU9SBI1_THLAR</name>
<dbReference type="Gene3D" id="2.60.40.420">
    <property type="entry name" value="Cupredoxins - blue copper proteins"/>
    <property type="match status" value="3"/>
</dbReference>
<evidence type="ECO:0000313" key="17">
    <source>
        <dbReference type="EMBL" id="CAH2062690.1"/>
    </source>
</evidence>
<feature type="domain" description="Plastocyanin-like" evidence="16">
    <location>
        <begin position="39"/>
        <end position="94"/>
    </location>
</feature>
<keyword evidence="18" id="KW-1185">Reference proteome</keyword>
<keyword evidence="9 13" id="KW-0560">Oxidoreductase</keyword>
<dbReference type="AlphaFoldDB" id="A0AAU9SBI1"/>
<dbReference type="GO" id="GO:0048046">
    <property type="term" value="C:apoplast"/>
    <property type="evidence" value="ECO:0007669"/>
    <property type="project" value="UniProtKB-SubCell"/>
</dbReference>
<dbReference type="GO" id="GO:0005507">
    <property type="term" value="F:copper ion binding"/>
    <property type="evidence" value="ECO:0007669"/>
    <property type="project" value="InterPro"/>
</dbReference>
<evidence type="ECO:0000256" key="4">
    <source>
        <dbReference type="ARBA" id="ARBA00012297"/>
    </source>
</evidence>